<dbReference type="GO" id="GO:0003676">
    <property type="term" value="F:nucleic acid binding"/>
    <property type="evidence" value="ECO:0007669"/>
    <property type="project" value="InterPro"/>
</dbReference>
<comment type="caution">
    <text evidence="9">The sequence shown here is derived from an EMBL/GenBank/DDBJ whole genome shotgun (WGS) entry which is preliminary data.</text>
</comment>
<dbReference type="PANTHER" id="PTHR47816">
    <property type="entry name" value="RIBOSOMAL RNA SMALL SUBUNIT METHYLTRANSFERASE C"/>
    <property type="match status" value="1"/>
</dbReference>
<name>A0A5U7ZGX8_SALER</name>
<comment type="function">
    <text evidence="6">Specifically methylates the guanine in position 1835 (m2G1835) of 23S rRNA.</text>
</comment>
<dbReference type="CDD" id="cd02440">
    <property type="entry name" value="AdoMet_MTases"/>
    <property type="match status" value="1"/>
</dbReference>
<dbReference type="AlphaFoldDB" id="A0A5U7ZGX8"/>
<proteinExistence type="inferred from homology"/>
<sequence>MSHVDDDFRSLTLKRFPQTDDVNPLLAWEAADEYLLQQLDETEIRGPVLILNDTFGALSCALAEHSPYSIGDSYLSELGTRENLRHNGIAESSVTFLDSTADYPQAPGVVLIKVPKTLALLEQQLRALRKVVTAQTRIIAGAKARDIHTSTLELFEKVLGPTTTTLAWKKARLINCTFSHPQLADAPQTLSWKLEDTGWTIHNHANVFSRTGLDIGARFFMQHLPENLDGEIVDLGCGNGVIGLSLLAKNPQAKVVFVDESPMAVDSSRLNVETNLPEAFERCEFMINNALSGVEPFRFNAVFCNPPFHQKHALTDNIAWEMFHHARRCLKINGELYIVANRHLDYFHKLKKIFGNCATIATNNKFVILKAVKQGRRR</sequence>
<dbReference type="GO" id="GO:0052916">
    <property type="term" value="F:23S rRNA (guanine(1835)-N(2))-methyltransferase activity"/>
    <property type="evidence" value="ECO:0007669"/>
    <property type="project" value="UniProtKB-EC"/>
</dbReference>
<dbReference type="PROSITE" id="PS00092">
    <property type="entry name" value="N6_MTASE"/>
    <property type="match status" value="1"/>
</dbReference>
<evidence type="ECO:0000256" key="5">
    <source>
        <dbReference type="ARBA" id="ARBA00022691"/>
    </source>
</evidence>
<dbReference type="Pfam" id="PF05175">
    <property type="entry name" value="MTS"/>
    <property type="match status" value="1"/>
</dbReference>
<keyword evidence="2 6" id="KW-0698">rRNA processing</keyword>
<gene>
    <name evidence="6 9" type="primary">rlmG</name>
    <name evidence="9" type="ORF">CA474_11350</name>
</gene>
<feature type="domain" description="Methyltransferase small" evidence="7">
    <location>
        <begin position="199"/>
        <end position="370"/>
    </location>
</feature>
<dbReference type="FunFam" id="3.40.50.150:FF:000047">
    <property type="entry name" value="Ribosomal RNA large subunit methyltransferase G"/>
    <property type="match status" value="1"/>
</dbReference>
<dbReference type="Gene3D" id="3.40.50.150">
    <property type="entry name" value="Vaccinia Virus protein VP39"/>
    <property type="match status" value="2"/>
</dbReference>
<dbReference type="InterPro" id="IPR029063">
    <property type="entry name" value="SAM-dependent_MTases_sf"/>
</dbReference>
<keyword evidence="5 6" id="KW-0949">S-adenosyl-L-methionine</keyword>
<dbReference type="EC" id="2.1.1.174" evidence="6"/>
<dbReference type="InterPro" id="IPR058679">
    <property type="entry name" value="RlmG_N"/>
</dbReference>
<dbReference type="PANTHER" id="PTHR47816:SF5">
    <property type="entry name" value="RIBOSOMAL RNA LARGE SUBUNIT METHYLTRANSFERASE G"/>
    <property type="match status" value="1"/>
</dbReference>
<evidence type="ECO:0000256" key="6">
    <source>
        <dbReference type="HAMAP-Rule" id="MF_01859"/>
    </source>
</evidence>
<reference evidence="9" key="1">
    <citation type="submission" date="2018-07" db="EMBL/GenBank/DDBJ databases">
        <authorList>
            <consortium name="PulseNet: The National Subtyping Network for Foodborne Disease Surveillance"/>
            <person name="Tarr C.L."/>
            <person name="Trees E."/>
            <person name="Katz L.S."/>
            <person name="Carleton-Romer H.A."/>
            <person name="Stroika S."/>
            <person name="Kucerova Z."/>
            <person name="Roache K.F."/>
            <person name="Sabol A.L."/>
            <person name="Besser J."/>
            <person name="Gerner-Smidt P."/>
        </authorList>
    </citation>
    <scope>NUCLEOTIDE SEQUENCE</scope>
    <source>
        <strain evidence="9">PNUSAS013296</strain>
    </source>
</reference>
<dbReference type="Pfam" id="PF26049">
    <property type="entry name" value="RLMG_N"/>
    <property type="match status" value="1"/>
</dbReference>
<accession>A0A5U7ZGX8</accession>
<organism evidence="9">
    <name type="scientific">Salmonella enterica</name>
    <name type="common">Salmonella choleraesuis</name>
    <dbReference type="NCBI Taxonomy" id="28901"/>
    <lineage>
        <taxon>Bacteria</taxon>
        <taxon>Pseudomonadati</taxon>
        <taxon>Pseudomonadota</taxon>
        <taxon>Gammaproteobacteria</taxon>
        <taxon>Enterobacterales</taxon>
        <taxon>Enterobacteriaceae</taxon>
        <taxon>Salmonella</taxon>
    </lineage>
</organism>
<protein>
    <recommendedName>
        <fullName evidence="6">Ribosomal RNA large subunit methyltransferase G</fullName>
        <ecNumber evidence="6">2.1.1.174</ecNumber>
    </recommendedName>
    <alternativeName>
        <fullName evidence="6">23S rRNA m2G1835 methyltransferase</fullName>
    </alternativeName>
    <alternativeName>
        <fullName evidence="6">rRNA (guanine-N(2)-)-methyltransferase RlmG</fullName>
    </alternativeName>
</protein>
<feature type="domain" description="RlmG N-terminal" evidence="8">
    <location>
        <begin position="1"/>
        <end position="179"/>
    </location>
</feature>
<dbReference type="InterPro" id="IPR046977">
    <property type="entry name" value="RsmC/RlmG"/>
</dbReference>
<dbReference type="EMBL" id="AAGSZI010000005">
    <property type="protein sequence ID" value="EBR6593676.1"/>
    <property type="molecule type" value="Genomic_DNA"/>
</dbReference>
<keyword evidence="4 6" id="KW-0808">Transferase</keyword>
<evidence type="ECO:0000259" key="7">
    <source>
        <dbReference type="Pfam" id="PF05175"/>
    </source>
</evidence>
<dbReference type="GO" id="GO:0005737">
    <property type="term" value="C:cytoplasm"/>
    <property type="evidence" value="ECO:0007669"/>
    <property type="project" value="UniProtKB-SubCell"/>
</dbReference>
<evidence type="ECO:0000256" key="4">
    <source>
        <dbReference type="ARBA" id="ARBA00022679"/>
    </source>
</evidence>
<evidence type="ECO:0000256" key="1">
    <source>
        <dbReference type="ARBA" id="ARBA00022490"/>
    </source>
</evidence>
<dbReference type="HAMAP" id="MF_01859">
    <property type="entry name" value="23SrRNA_methyltr_G"/>
    <property type="match status" value="1"/>
</dbReference>
<evidence type="ECO:0000256" key="3">
    <source>
        <dbReference type="ARBA" id="ARBA00022603"/>
    </source>
</evidence>
<dbReference type="PIRSF" id="PIRSF037565">
    <property type="entry name" value="RRNA_m2G_Mtase_RsmD_prd"/>
    <property type="match status" value="1"/>
</dbReference>
<dbReference type="InterPro" id="IPR002052">
    <property type="entry name" value="DNA_methylase_N6_adenine_CS"/>
</dbReference>
<dbReference type="NCBIfam" id="NF011577">
    <property type="entry name" value="PRK15001.1"/>
    <property type="match status" value="1"/>
</dbReference>
<evidence type="ECO:0000313" key="9">
    <source>
        <dbReference type="EMBL" id="EBR6593676.1"/>
    </source>
</evidence>
<keyword evidence="3 6" id="KW-0489">Methyltransferase</keyword>
<dbReference type="InterPro" id="IPR007848">
    <property type="entry name" value="Small_mtfrase_dom"/>
</dbReference>
<evidence type="ECO:0000259" key="8">
    <source>
        <dbReference type="Pfam" id="PF26049"/>
    </source>
</evidence>
<comment type="catalytic activity">
    <reaction evidence="6">
        <text>guanosine(1835) in 23S rRNA + S-adenosyl-L-methionine = N(2)-methylguanosine(1835) in 23S rRNA + S-adenosyl-L-homocysteine + H(+)</text>
        <dbReference type="Rhea" id="RHEA:42744"/>
        <dbReference type="Rhea" id="RHEA-COMP:10217"/>
        <dbReference type="Rhea" id="RHEA-COMP:10218"/>
        <dbReference type="ChEBI" id="CHEBI:15378"/>
        <dbReference type="ChEBI" id="CHEBI:57856"/>
        <dbReference type="ChEBI" id="CHEBI:59789"/>
        <dbReference type="ChEBI" id="CHEBI:74269"/>
        <dbReference type="ChEBI" id="CHEBI:74481"/>
        <dbReference type="EC" id="2.1.1.174"/>
    </reaction>
</comment>
<dbReference type="FunFam" id="3.40.50.150:FF:000046">
    <property type="entry name" value="Ribosomal RNA large subunit methyltransferase G"/>
    <property type="match status" value="1"/>
</dbReference>
<dbReference type="InterPro" id="IPR017237">
    <property type="entry name" value="RLMG"/>
</dbReference>
<comment type="similarity">
    <text evidence="6">Belongs to the methyltransferase superfamily. RlmG family.</text>
</comment>
<dbReference type="SUPFAM" id="SSF53335">
    <property type="entry name" value="S-adenosyl-L-methionine-dependent methyltransferases"/>
    <property type="match status" value="1"/>
</dbReference>
<evidence type="ECO:0000256" key="2">
    <source>
        <dbReference type="ARBA" id="ARBA00022552"/>
    </source>
</evidence>
<comment type="subcellular location">
    <subcellularLocation>
        <location evidence="6">Cytoplasm</location>
    </subcellularLocation>
</comment>
<keyword evidence="1 6" id="KW-0963">Cytoplasm</keyword>